<accession>A0A0S3SW51</accession>
<dbReference type="SUPFAM" id="SSF52540">
    <property type="entry name" value="P-loop containing nucleoside triphosphate hydrolases"/>
    <property type="match status" value="1"/>
</dbReference>
<gene>
    <name evidence="4" type="primary">Vigan.09G043800</name>
    <name evidence="4" type="ORF">VIGAN_09043800</name>
</gene>
<dbReference type="InterPro" id="IPR050905">
    <property type="entry name" value="Plant_NBS-LRR"/>
</dbReference>
<dbReference type="PANTHER" id="PTHR33463">
    <property type="entry name" value="NB-ARC DOMAIN-CONTAINING PROTEIN-RELATED"/>
    <property type="match status" value="1"/>
</dbReference>
<keyword evidence="3" id="KW-0611">Plant defense</keyword>
<evidence type="ECO:0000256" key="3">
    <source>
        <dbReference type="ARBA" id="ARBA00022821"/>
    </source>
</evidence>
<dbReference type="GO" id="GO:0006952">
    <property type="term" value="P:defense response"/>
    <property type="evidence" value="ECO:0007669"/>
    <property type="project" value="UniProtKB-KW"/>
</dbReference>
<name>A0A0S3SW51_PHAAN</name>
<dbReference type="Proteomes" id="UP000291084">
    <property type="component" value="Chromosome 9"/>
</dbReference>
<keyword evidence="2" id="KW-0547">Nucleotide-binding</keyword>
<dbReference type="SUPFAM" id="SSF52058">
    <property type="entry name" value="L domain-like"/>
    <property type="match status" value="1"/>
</dbReference>
<sequence length="324" mass="37207">MKICQQMDCDKTIELHILPEKEGWILFQKYAGLSDNSSKSILDRGRKISKECKGLPIAIAFIARSLKGPRPLEEWDVALTSLQKSMHVNDNEDESRKKVYTCLKYSYDNMKDETAKKLFLLCSLFREDEEISEELLVRLAKGATLIDKIDDDDSYDECRKKVIVAKNKLIDSCLLLNCKYERVKMHDLVREMALWIANEENVAVNTSKKNEMTKVEKGKDIKYLLCEGKIKNLFSSKFDGSKLVILIVYMKTHHHVEVPNSFFENKPGLQVLILSNSFVPRPSLSLPQSIQRLTNIKSLYLKRFKLGNISIIGNLQALETLELV</sequence>
<evidence type="ECO:0000256" key="1">
    <source>
        <dbReference type="ARBA" id="ARBA00022614"/>
    </source>
</evidence>
<dbReference type="EMBL" id="AP015042">
    <property type="protein sequence ID" value="BAT97085.1"/>
    <property type="molecule type" value="Genomic_DNA"/>
</dbReference>
<dbReference type="OrthoDB" id="1399370at2759"/>
<keyword evidence="5" id="KW-1185">Reference proteome</keyword>
<evidence type="ECO:0000313" key="5">
    <source>
        <dbReference type="Proteomes" id="UP000291084"/>
    </source>
</evidence>
<evidence type="ECO:0000256" key="2">
    <source>
        <dbReference type="ARBA" id="ARBA00022741"/>
    </source>
</evidence>
<dbReference type="GO" id="GO:0005524">
    <property type="term" value="F:ATP binding"/>
    <property type="evidence" value="ECO:0007669"/>
    <property type="project" value="UniProtKB-KW"/>
</dbReference>
<evidence type="ECO:0000313" key="4">
    <source>
        <dbReference type="EMBL" id="BAT97085.1"/>
    </source>
</evidence>
<protein>
    <submittedName>
        <fullName evidence="4">Uncharacterized protein</fullName>
    </submittedName>
</protein>
<dbReference type="AlphaFoldDB" id="A0A0S3SW51"/>
<dbReference type="Gene3D" id="1.10.10.10">
    <property type="entry name" value="Winged helix-like DNA-binding domain superfamily/Winged helix DNA-binding domain"/>
    <property type="match status" value="1"/>
</dbReference>
<dbReference type="InterPro" id="IPR042197">
    <property type="entry name" value="Apaf_helical"/>
</dbReference>
<keyword evidence="1" id="KW-0433">Leucine-rich repeat</keyword>
<organism evidence="4 5">
    <name type="scientific">Vigna angularis var. angularis</name>
    <dbReference type="NCBI Taxonomy" id="157739"/>
    <lineage>
        <taxon>Eukaryota</taxon>
        <taxon>Viridiplantae</taxon>
        <taxon>Streptophyta</taxon>
        <taxon>Embryophyta</taxon>
        <taxon>Tracheophyta</taxon>
        <taxon>Spermatophyta</taxon>
        <taxon>Magnoliopsida</taxon>
        <taxon>eudicotyledons</taxon>
        <taxon>Gunneridae</taxon>
        <taxon>Pentapetalae</taxon>
        <taxon>rosids</taxon>
        <taxon>fabids</taxon>
        <taxon>Fabales</taxon>
        <taxon>Fabaceae</taxon>
        <taxon>Papilionoideae</taxon>
        <taxon>50 kb inversion clade</taxon>
        <taxon>NPAAA clade</taxon>
        <taxon>indigoferoid/millettioid clade</taxon>
        <taxon>Phaseoleae</taxon>
        <taxon>Vigna</taxon>
    </lineage>
</organism>
<dbReference type="Gene3D" id="3.80.10.10">
    <property type="entry name" value="Ribonuclease Inhibitor"/>
    <property type="match status" value="1"/>
</dbReference>
<dbReference type="PANTHER" id="PTHR33463:SF105">
    <property type="entry name" value="AND NB-ARC DOMAIN DISEASE RESISTANCE PROTEIN, PUTATIVE-RELATED"/>
    <property type="match status" value="1"/>
</dbReference>
<dbReference type="GO" id="GO:0043531">
    <property type="term" value="F:ADP binding"/>
    <property type="evidence" value="ECO:0007669"/>
    <property type="project" value="InterPro"/>
</dbReference>
<proteinExistence type="predicted"/>
<dbReference type="InterPro" id="IPR027417">
    <property type="entry name" value="P-loop_NTPase"/>
</dbReference>
<dbReference type="InterPro" id="IPR036388">
    <property type="entry name" value="WH-like_DNA-bd_sf"/>
</dbReference>
<reference evidence="4 5" key="1">
    <citation type="journal article" date="2015" name="Sci. Rep.">
        <title>The power of single molecule real-time sequencing technology in the de novo assembly of a eukaryotic genome.</title>
        <authorList>
            <person name="Sakai H."/>
            <person name="Naito K."/>
            <person name="Ogiso-Tanaka E."/>
            <person name="Takahashi Y."/>
            <person name="Iseki K."/>
            <person name="Muto C."/>
            <person name="Satou K."/>
            <person name="Teruya K."/>
            <person name="Shiroma A."/>
            <person name="Shimoji M."/>
            <person name="Hirano T."/>
            <person name="Itoh T."/>
            <person name="Kaga A."/>
            <person name="Tomooka N."/>
        </authorList>
    </citation>
    <scope>NUCLEOTIDE SEQUENCE [LARGE SCALE GENOMIC DNA]</scope>
    <source>
        <strain evidence="5">cv. Shumari</strain>
    </source>
</reference>
<dbReference type="InterPro" id="IPR032675">
    <property type="entry name" value="LRR_dom_sf"/>
</dbReference>
<dbReference type="Gene3D" id="1.10.8.430">
    <property type="entry name" value="Helical domain of apoptotic protease-activating factors"/>
    <property type="match status" value="1"/>
</dbReference>